<dbReference type="AlphaFoldDB" id="A0A8H4PC75"/>
<dbReference type="Pfam" id="PF13637">
    <property type="entry name" value="Ank_4"/>
    <property type="match status" value="1"/>
</dbReference>
<feature type="repeat" description="ANK" evidence="2">
    <location>
        <begin position="810"/>
        <end position="847"/>
    </location>
</feature>
<dbReference type="PROSITE" id="PS50088">
    <property type="entry name" value="ANK_REPEAT"/>
    <property type="match status" value="12"/>
</dbReference>
<evidence type="ECO:0000313" key="5">
    <source>
        <dbReference type="EMBL" id="KAF4465438.1"/>
    </source>
</evidence>
<feature type="repeat" description="ANK" evidence="2">
    <location>
        <begin position="914"/>
        <end position="946"/>
    </location>
</feature>
<feature type="domain" description="Nephrocystin 3-like N-terminal" evidence="4">
    <location>
        <begin position="119"/>
        <end position="279"/>
    </location>
</feature>
<dbReference type="InterPro" id="IPR056884">
    <property type="entry name" value="NPHP3-like_N"/>
</dbReference>
<dbReference type="Gene3D" id="3.40.50.300">
    <property type="entry name" value="P-loop containing nucleotide triphosphate hydrolases"/>
    <property type="match status" value="1"/>
</dbReference>
<dbReference type="Proteomes" id="UP000554235">
    <property type="component" value="Unassembled WGS sequence"/>
</dbReference>
<keyword evidence="2" id="KW-0040">ANK repeat</keyword>
<dbReference type="InterPro" id="IPR036770">
    <property type="entry name" value="Ankyrin_rpt-contain_sf"/>
</dbReference>
<dbReference type="SUPFAM" id="SSF48403">
    <property type="entry name" value="Ankyrin repeat"/>
    <property type="match status" value="2"/>
</dbReference>
<dbReference type="PROSITE" id="PS50297">
    <property type="entry name" value="ANK_REP_REGION"/>
    <property type="match status" value="9"/>
</dbReference>
<dbReference type="Pfam" id="PF12796">
    <property type="entry name" value="Ank_2"/>
    <property type="match status" value="3"/>
</dbReference>
<reference evidence="5 6" key="1">
    <citation type="submission" date="2020-01" db="EMBL/GenBank/DDBJ databases">
        <title>Identification and distribution of gene clusters putatively required for synthesis of sphingolipid metabolism inhibitors in phylogenetically diverse species of the filamentous fungus Fusarium.</title>
        <authorList>
            <person name="Kim H.-S."/>
            <person name="Busman M."/>
            <person name="Brown D.W."/>
            <person name="Divon H."/>
            <person name="Uhlig S."/>
            <person name="Proctor R.H."/>
        </authorList>
    </citation>
    <scope>NUCLEOTIDE SEQUENCE [LARGE SCALE GENOMIC DNA]</scope>
    <source>
        <strain evidence="5 6">NRRL 20459</strain>
    </source>
</reference>
<evidence type="ECO:0000256" key="2">
    <source>
        <dbReference type="PROSITE-ProRule" id="PRU00023"/>
    </source>
</evidence>
<dbReference type="SMART" id="SM00248">
    <property type="entry name" value="ANK"/>
    <property type="match status" value="15"/>
</dbReference>
<feature type="repeat" description="ANK" evidence="2">
    <location>
        <begin position="1013"/>
        <end position="1045"/>
    </location>
</feature>
<feature type="repeat" description="ANK" evidence="2">
    <location>
        <begin position="607"/>
        <end position="639"/>
    </location>
</feature>
<protein>
    <recommendedName>
        <fullName evidence="4">Nephrocystin 3-like N-terminal domain-containing protein</fullName>
    </recommendedName>
</protein>
<feature type="repeat" description="ANK" evidence="2">
    <location>
        <begin position="777"/>
        <end position="809"/>
    </location>
</feature>
<evidence type="ECO:0000259" key="4">
    <source>
        <dbReference type="Pfam" id="PF24883"/>
    </source>
</evidence>
<dbReference type="InterPro" id="IPR052391">
    <property type="entry name" value="E3_Ligase-Neurotoxin"/>
</dbReference>
<evidence type="ECO:0000313" key="6">
    <source>
        <dbReference type="Proteomes" id="UP000554235"/>
    </source>
</evidence>
<dbReference type="Pfam" id="PF00023">
    <property type="entry name" value="Ank"/>
    <property type="match status" value="2"/>
</dbReference>
<organism evidence="5 6">
    <name type="scientific">Fusarium albosuccineum</name>
    <dbReference type="NCBI Taxonomy" id="1237068"/>
    <lineage>
        <taxon>Eukaryota</taxon>
        <taxon>Fungi</taxon>
        <taxon>Dikarya</taxon>
        <taxon>Ascomycota</taxon>
        <taxon>Pezizomycotina</taxon>
        <taxon>Sordariomycetes</taxon>
        <taxon>Hypocreomycetidae</taxon>
        <taxon>Hypocreales</taxon>
        <taxon>Nectriaceae</taxon>
        <taxon>Fusarium</taxon>
        <taxon>Fusarium decemcellulare species complex</taxon>
    </lineage>
</organism>
<dbReference type="Pfam" id="PF24883">
    <property type="entry name" value="NPHP3_N"/>
    <property type="match status" value="1"/>
</dbReference>
<feature type="region of interest" description="Disordered" evidence="3">
    <location>
        <begin position="1"/>
        <end position="27"/>
    </location>
</feature>
<name>A0A8H4PC75_9HYPO</name>
<feature type="repeat" description="ANK" evidence="2">
    <location>
        <begin position="640"/>
        <end position="675"/>
    </location>
</feature>
<feature type="repeat" description="ANK" evidence="2">
    <location>
        <begin position="980"/>
        <end position="1012"/>
    </location>
</feature>
<feature type="repeat" description="ANK" evidence="2">
    <location>
        <begin position="947"/>
        <end position="979"/>
    </location>
</feature>
<feature type="repeat" description="ANK" evidence="2">
    <location>
        <begin position="743"/>
        <end position="775"/>
    </location>
</feature>
<feature type="repeat" description="ANK" evidence="2">
    <location>
        <begin position="1046"/>
        <end position="1078"/>
    </location>
</feature>
<evidence type="ECO:0000256" key="1">
    <source>
        <dbReference type="ARBA" id="ARBA00022737"/>
    </source>
</evidence>
<dbReference type="PANTHER" id="PTHR24133">
    <property type="entry name" value="ANKYRIN DOMAIN-CONTAINING"/>
    <property type="match status" value="1"/>
</dbReference>
<accession>A0A8H4PC75</accession>
<dbReference type="OrthoDB" id="195446at2759"/>
<dbReference type="InterPro" id="IPR002110">
    <property type="entry name" value="Ankyrin_rpt"/>
</dbReference>
<keyword evidence="1" id="KW-0677">Repeat</keyword>
<comment type="caution">
    <text evidence="5">The sequence shown here is derived from an EMBL/GenBank/DDBJ whole genome shotgun (WGS) entry which is preliminary data.</text>
</comment>
<evidence type="ECO:0000256" key="3">
    <source>
        <dbReference type="SAM" id="MobiDB-lite"/>
    </source>
</evidence>
<feature type="repeat" description="ANK" evidence="2">
    <location>
        <begin position="848"/>
        <end position="880"/>
    </location>
</feature>
<dbReference type="InterPro" id="IPR027417">
    <property type="entry name" value="P-loop_NTPase"/>
</dbReference>
<sequence>MPSADQAARGVTAENRAGGIQPLHQGDGNLAVQAGESGIQNNVAHQNYFHNCSELQNYIGCQDGGLLTLTAVIEQHHDRIGNTLVQPTKSEIIDWLKRIFPGADQVTLHRGFLADIVPGTGTWVLGSTEFESWKDGRLNFLWMHGDPSISCLIIDTIEQQERIRNAACVYLYFRGTQTQVCFEQIVINILKQLLQQQQNDELYKDLVDKYNEWRRHRKLPSAQQYLDLINTVCKAFSQVYLVLDALDDCINCDGEKTQELVQDMIQSLRSRVKILVTSRSSVLNEEHLKPDVSLRVVPNTQDIKLYVKSRIINDHFMRDEFRHPTHPNIQDEIVEKVVDATKGIFLMARLDMDYLCEQGSLGLIKSALRQLPRNVHSAFETSINQIKRTDAAETMASLRGLAQHVLTWIANAVTPLNAEQISLSFALRYCEKTFDRAYVLRPYRVMSACAGLVTMDPETGVLRLVHESVGQHLVEHKVIPQKAHTTMAKVCLNCLLLDDSPDALVDDASKHFERPLIEYCASHWITHFRQGQREGVDLDVEDLALTFLNSNAKVERAFHALPGQQNAEFQGMTGLHAAVYYGEWKWAQSILNSATNTRIDINAACSDGQTALHWAAKYGRESMVELLIQGCANLNVRDKNGDSPLHVALWCSTTHCEGVVARLVRAGARSDIRGRKGRTPLAWTIRYGPPSIAEMLAQSPEVVNAEDDLGWTSLREAISQAQPDIVYLLLKNGADPNRASSKDDWTPLKAAVQNGDETITKHLIRSGARVNEPDQELGFSPLRWAIMYNHTDIVHLLINHAADLNAKAKDGTTPLLAAVEERKKRDKNKSIAWMLLEYGARPDERDRSGNTALHHAILNSDRSMAWLLISNKASVDIEDQKGLAPLDWAVERDDLSSCLLLCEHGARADAPGYKGLTAYHRAAGQGRVKMVQYFLTLGIDVNQPDELGNTAIHHAMLKDRIEVIALLASGGAALDRQNHEGSTVLHMATKKHNCSIIKLLLDHEASCHIRDNSGRTALHRAATAGFSDGLALLIQGSKALDLTDDDGATTLHLVAFKGDENSVRSLVNGGASRTVRDCYGQTPLQVARQWGHTHLTTYLE</sequence>
<dbReference type="PRINTS" id="PR01415">
    <property type="entry name" value="ANKYRIN"/>
</dbReference>
<dbReference type="EMBL" id="JAADYS010001034">
    <property type="protein sequence ID" value="KAF4465438.1"/>
    <property type="molecule type" value="Genomic_DNA"/>
</dbReference>
<keyword evidence="6" id="KW-1185">Reference proteome</keyword>
<dbReference type="PANTHER" id="PTHR24133:SF40">
    <property type="entry name" value="ANKYRIN REPEAT DOMAIN 44"/>
    <property type="match status" value="1"/>
</dbReference>
<dbReference type="Gene3D" id="1.25.40.20">
    <property type="entry name" value="Ankyrin repeat-containing domain"/>
    <property type="match status" value="2"/>
</dbReference>
<proteinExistence type="predicted"/>
<feature type="repeat" description="ANK" evidence="2">
    <location>
        <begin position="709"/>
        <end position="741"/>
    </location>
</feature>
<gene>
    <name evidence="5" type="ORF">FALBO_7716</name>
</gene>